<evidence type="ECO:0000313" key="2">
    <source>
        <dbReference type="EMBL" id="OAP91878.1"/>
    </source>
</evidence>
<keyword evidence="3" id="KW-1185">Reference proteome</keyword>
<reference evidence="2 3" key="1">
    <citation type="submission" date="2016-04" db="EMBL/GenBank/DDBJ databases">
        <title>Acidithiobacillus ferrooxidans genome sequencing and assembly.</title>
        <authorList>
            <person name="Zhou Z."/>
        </authorList>
    </citation>
    <scope>NUCLEOTIDE SEQUENCE [LARGE SCALE GENOMIC DNA]</scope>
    <source>
        <strain evidence="2 3">BY0502</strain>
    </source>
</reference>
<sequence length="180" mass="19425">MVGVGGQTPGAGRPEAVYTSNFCVAAKRTFHETGEILPHVLVAMQRKIPNGLAAGWIAMAQNALDMLATSNLRGDDLRVLLALLGRLDFENLIQLEQADIAERLGMQRPHVNRSIKRLVTLGALLESPKIGRSRTYKLNPAYGWKGERQRASEGPTDGGEGQGGRIFDSPQGRKSVSGHG</sequence>
<dbReference type="OrthoDB" id="6638649at2"/>
<name>A0A179BJH4_ACIFR</name>
<comment type="caution">
    <text evidence="2">The sequence shown here is derived from an EMBL/GenBank/DDBJ whole genome shotgun (WGS) entry which is preliminary data.</text>
</comment>
<dbReference type="Gene3D" id="1.10.10.10">
    <property type="entry name" value="Winged helix-like DNA-binding domain superfamily/Winged helix DNA-binding domain"/>
    <property type="match status" value="1"/>
</dbReference>
<evidence type="ECO:0000313" key="3">
    <source>
        <dbReference type="Proteomes" id="UP000078302"/>
    </source>
</evidence>
<dbReference type="Proteomes" id="UP000078302">
    <property type="component" value="Unassembled WGS sequence"/>
</dbReference>
<dbReference type="AlphaFoldDB" id="A0A179BJH4"/>
<accession>A0A179BJH4</accession>
<gene>
    <name evidence="2" type="ORF">A4H96_05590</name>
</gene>
<dbReference type="SUPFAM" id="SSF46785">
    <property type="entry name" value="Winged helix' DNA-binding domain"/>
    <property type="match status" value="1"/>
</dbReference>
<dbReference type="RefSeq" id="WP_064218673.1">
    <property type="nucleotide sequence ID" value="NZ_LVXZ01000062.1"/>
</dbReference>
<evidence type="ECO:0000256" key="1">
    <source>
        <dbReference type="SAM" id="MobiDB-lite"/>
    </source>
</evidence>
<dbReference type="InterPro" id="IPR036388">
    <property type="entry name" value="WH-like_DNA-bd_sf"/>
</dbReference>
<organism evidence="2 3">
    <name type="scientific">Acidithiobacillus ferrooxidans</name>
    <name type="common">Thiobacillus ferrooxidans</name>
    <dbReference type="NCBI Taxonomy" id="920"/>
    <lineage>
        <taxon>Bacteria</taxon>
        <taxon>Pseudomonadati</taxon>
        <taxon>Pseudomonadota</taxon>
        <taxon>Acidithiobacillia</taxon>
        <taxon>Acidithiobacillales</taxon>
        <taxon>Acidithiobacillaceae</taxon>
        <taxon>Acidithiobacillus</taxon>
    </lineage>
</organism>
<dbReference type="EMBL" id="LVXZ01000062">
    <property type="protein sequence ID" value="OAP91878.1"/>
    <property type="molecule type" value="Genomic_DNA"/>
</dbReference>
<dbReference type="InterPro" id="IPR036390">
    <property type="entry name" value="WH_DNA-bd_sf"/>
</dbReference>
<protein>
    <submittedName>
        <fullName evidence="2">Uncharacterized protein</fullName>
    </submittedName>
</protein>
<proteinExistence type="predicted"/>
<feature type="region of interest" description="Disordered" evidence="1">
    <location>
        <begin position="145"/>
        <end position="180"/>
    </location>
</feature>